<reference evidence="1" key="1">
    <citation type="submission" date="2014-12" db="EMBL/GenBank/DDBJ databases">
        <title>Insight into the proteome of Arion vulgaris.</title>
        <authorList>
            <person name="Aradska J."/>
            <person name="Bulat T."/>
            <person name="Smidak R."/>
            <person name="Sarate P."/>
            <person name="Gangsoo J."/>
            <person name="Sialana F."/>
            <person name="Bilban M."/>
            <person name="Lubec G."/>
        </authorList>
    </citation>
    <scope>NUCLEOTIDE SEQUENCE</scope>
    <source>
        <tissue evidence="1">Skin</tissue>
    </source>
</reference>
<dbReference type="AlphaFoldDB" id="A0A0B7A995"/>
<proteinExistence type="predicted"/>
<sequence length="60" mass="6905">VTYNFWWVPAPVALNDEPPLLHTLSLDDTIRNVVTGDVYYPRQAGERNLMYRIVIIICDG</sequence>
<feature type="non-terminal residue" evidence="1">
    <location>
        <position position="1"/>
    </location>
</feature>
<dbReference type="EMBL" id="HACG01030382">
    <property type="protein sequence ID" value="CEK77247.1"/>
    <property type="molecule type" value="Transcribed_RNA"/>
</dbReference>
<evidence type="ECO:0000313" key="1">
    <source>
        <dbReference type="EMBL" id="CEK77247.1"/>
    </source>
</evidence>
<gene>
    <name evidence="1" type="primary">ORF103648</name>
    <name evidence="2" type="synonym">ORF103656</name>
</gene>
<dbReference type="EMBL" id="HACG01030384">
    <property type="protein sequence ID" value="CEK77249.1"/>
    <property type="molecule type" value="Transcribed_RNA"/>
</dbReference>
<evidence type="ECO:0000313" key="2">
    <source>
        <dbReference type="EMBL" id="CEK77249.1"/>
    </source>
</evidence>
<accession>A0A0B7A995</accession>
<organism evidence="1">
    <name type="scientific">Arion vulgaris</name>
    <dbReference type="NCBI Taxonomy" id="1028688"/>
    <lineage>
        <taxon>Eukaryota</taxon>
        <taxon>Metazoa</taxon>
        <taxon>Spiralia</taxon>
        <taxon>Lophotrochozoa</taxon>
        <taxon>Mollusca</taxon>
        <taxon>Gastropoda</taxon>
        <taxon>Heterobranchia</taxon>
        <taxon>Euthyneura</taxon>
        <taxon>Panpulmonata</taxon>
        <taxon>Eupulmonata</taxon>
        <taxon>Stylommatophora</taxon>
        <taxon>Helicina</taxon>
        <taxon>Arionoidea</taxon>
        <taxon>Arionidae</taxon>
        <taxon>Arion</taxon>
    </lineage>
</organism>
<protein>
    <submittedName>
        <fullName evidence="1">Uncharacterized protein</fullName>
    </submittedName>
</protein>
<name>A0A0B7A995_9EUPU</name>